<keyword evidence="3" id="KW-0732">Signal</keyword>
<dbReference type="AlphaFoldDB" id="A0A939MJ90"/>
<evidence type="ECO:0000313" key="7">
    <source>
        <dbReference type="Proteomes" id="UP000664382"/>
    </source>
</evidence>
<feature type="chain" id="PRO_5037691042" evidence="3">
    <location>
        <begin position="30"/>
        <end position="600"/>
    </location>
</feature>
<evidence type="ECO:0000256" key="3">
    <source>
        <dbReference type="SAM" id="SignalP"/>
    </source>
</evidence>
<keyword evidence="2" id="KW-0472">Membrane</keyword>
<dbReference type="RefSeq" id="WP_208097726.1">
    <property type="nucleotide sequence ID" value="NZ_JAGDYM010000009.1"/>
</dbReference>
<feature type="transmembrane region" description="Helical" evidence="2">
    <location>
        <begin position="247"/>
        <end position="267"/>
    </location>
</feature>
<name>A0A939MJ90_9MICO</name>
<feature type="transmembrane region" description="Helical" evidence="2">
    <location>
        <begin position="407"/>
        <end position="430"/>
    </location>
</feature>
<evidence type="ECO:0000313" key="6">
    <source>
        <dbReference type="EMBL" id="MBO1901968.1"/>
    </source>
</evidence>
<dbReference type="InterPro" id="IPR048389">
    <property type="entry name" value="YciQ-like_C"/>
</dbReference>
<evidence type="ECO:0000256" key="2">
    <source>
        <dbReference type="SAM" id="Phobius"/>
    </source>
</evidence>
<organism evidence="6 7">
    <name type="scientific">Leucobacter weissii</name>
    <dbReference type="NCBI Taxonomy" id="1983706"/>
    <lineage>
        <taxon>Bacteria</taxon>
        <taxon>Bacillati</taxon>
        <taxon>Actinomycetota</taxon>
        <taxon>Actinomycetes</taxon>
        <taxon>Micrococcales</taxon>
        <taxon>Microbacteriaceae</taxon>
        <taxon>Leucobacter</taxon>
    </lineage>
</organism>
<proteinExistence type="predicted"/>
<dbReference type="Proteomes" id="UP000664382">
    <property type="component" value="Unassembled WGS sequence"/>
</dbReference>
<evidence type="ECO:0000259" key="5">
    <source>
        <dbReference type="Pfam" id="PF20990"/>
    </source>
</evidence>
<feature type="compositionally biased region" description="Gly residues" evidence="1">
    <location>
        <begin position="580"/>
        <end position="600"/>
    </location>
</feature>
<accession>A0A939MJ90</accession>
<keyword evidence="2" id="KW-0812">Transmembrane</keyword>
<feature type="region of interest" description="Disordered" evidence="1">
    <location>
        <begin position="575"/>
        <end position="600"/>
    </location>
</feature>
<comment type="caution">
    <text evidence="6">The sequence shown here is derived from an EMBL/GenBank/DDBJ whole genome shotgun (WGS) entry which is preliminary data.</text>
</comment>
<evidence type="ECO:0000259" key="4">
    <source>
        <dbReference type="Pfam" id="PF09972"/>
    </source>
</evidence>
<reference evidence="6" key="1">
    <citation type="submission" date="2021-03" db="EMBL/GenBank/DDBJ databases">
        <title>Leucobacter chromiisoli sp. nov., isolated from chromium-containing soil of chemical plant.</title>
        <authorList>
            <person name="Xu Z."/>
        </authorList>
    </citation>
    <scope>NUCLEOTIDE SEQUENCE</scope>
    <source>
        <strain evidence="6">S27</strain>
    </source>
</reference>
<keyword evidence="7" id="KW-1185">Reference proteome</keyword>
<evidence type="ECO:0000256" key="1">
    <source>
        <dbReference type="SAM" id="MobiDB-lite"/>
    </source>
</evidence>
<dbReference type="InterPro" id="IPR018702">
    <property type="entry name" value="DUF2207"/>
</dbReference>
<feature type="transmembrane region" description="Helical" evidence="2">
    <location>
        <begin position="436"/>
        <end position="457"/>
    </location>
</feature>
<dbReference type="EMBL" id="JAGDYM010000009">
    <property type="protein sequence ID" value="MBO1901968.1"/>
    <property type="molecule type" value="Genomic_DNA"/>
</dbReference>
<gene>
    <name evidence="6" type="ORF">J4H92_08405</name>
</gene>
<protein>
    <submittedName>
        <fullName evidence="6">DUF2207 domain-containing protein</fullName>
    </submittedName>
</protein>
<dbReference type="Pfam" id="PF09972">
    <property type="entry name" value="DUF2207"/>
    <property type="match status" value="1"/>
</dbReference>
<feature type="domain" description="Predicted membrane protein YciQ-like C-terminal" evidence="5">
    <location>
        <begin position="283"/>
        <end position="531"/>
    </location>
</feature>
<sequence length="600" mass="63733">MRRIWSTLLLALAVVWTGAALGAAAPARADVQDFSYDSWHVEYEVGVDESGRALAHVTETLVARFPDFDQNKGLVRGLPLDYQGTSTDPRDFRVTDENGRAVPFWTEKDGGFIAVLTGDDDYVHGVQTYVISYTLSDVILARDDGTADEFYWDLTDFEHQQSIAAFTAEIRFSSELAAKLDGNARCYSGTANSRDECSIARAGDEASYTIPPIPLSRFEGVTVAIGLEPGSVAQPFAREHGGVLDGLPLALGGAAAATAVASAAVAGSMRRKRRVGRGTIVAQYDVPSSLPPLLAAPIAGAPGPAVSAQIVHLAVNGALRIEEGEPERTLLSTKAGRPRLRLLDPTLAADQLDAQMVDALFASGEAGAQFTVPGQSEKFAEQMGALAEAGKKAAQDRGYFEREYSPVARILGFVSLGLVVLSGIVIAFVLASRETMTPAIGIVLAALALLFAFGGVWKHRVHTRQGAEAREYLEGVREFIRVAEADRLRMLQSYEGAERKSDGTVDVIHVYEKLLPYAILFKLEKQWGKVLEVKYAEHGGYVPLWYPAVAAHGIGAFDSTISQFTSSLQSSASYTSSSSGGSGGGGFSGGGGGGGFSGGR</sequence>
<feature type="domain" description="DUF2207" evidence="4">
    <location>
        <begin position="43"/>
        <end position="179"/>
    </location>
</feature>
<dbReference type="Pfam" id="PF20990">
    <property type="entry name" value="DUF2207_C"/>
    <property type="match status" value="1"/>
</dbReference>
<feature type="signal peptide" evidence="3">
    <location>
        <begin position="1"/>
        <end position="29"/>
    </location>
</feature>
<keyword evidence="2" id="KW-1133">Transmembrane helix</keyword>